<dbReference type="STRING" id="357804.Ping_1077"/>
<dbReference type="SUPFAM" id="SSF63848">
    <property type="entry name" value="Cell-division inhibitor MinC, C-terminal domain"/>
    <property type="match status" value="1"/>
</dbReference>
<name>A1STV1_PSYIN</name>
<dbReference type="HOGENOM" id="CLU_067812_0_1_6"/>
<sequence>MTLKSSNFTLLVVNLERENLTTLTEELHKKSITAPDFFKNAPVVVNIEDTELKIDYANLKHSINEEGFILVGISGDLSGEQKELISAQHIAILRSSLRQSKKMTSAISAAVKPSDVPHSENALKTKIYTGRVRSGQQIYAKKTDLVINGDVGAGAEVIADGNIHIYGRLSGKALAGARGDKSACIFCQALKPELLSIAGIYKLSDDLANDYVTKSCMVSLHNEQIVLSKLDQV</sequence>
<dbReference type="InterPro" id="IPR016098">
    <property type="entry name" value="CAP/MinC_C"/>
</dbReference>
<dbReference type="HAMAP" id="MF_00267">
    <property type="entry name" value="MinC"/>
    <property type="match status" value="1"/>
</dbReference>
<keyword evidence="2 6" id="KW-0132">Cell division</keyword>
<accession>A1STV1</accession>
<dbReference type="GO" id="GO:1901891">
    <property type="term" value="P:regulation of cell septum assembly"/>
    <property type="evidence" value="ECO:0007669"/>
    <property type="project" value="InterPro"/>
</dbReference>
<dbReference type="EMBL" id="CP000510">
    <property type="protein sequence ID" value="ABM02916.1"/>
    <property type="molecule type" value="Genomic_DNA"/>
</dbReference>
<dbReference type="eggNOG" id="COG0850">
    <property type="taxonomic scope" value="Bacteria"/>
</dbReference>
<dbReference type="InterPro" id="IPR013033">
    <property type="entry name" value="MinC"/>
</dbReference>
<evidence type="ECO:0000256" key="3">
    <source>
        <dbReference type="ARBA" id="ARBA00023210"/>
    </source>
</evidence>
<dbReference type="InterPro" id="IPR005526">
    <property type="entry name" value="Septum_form_inhib_MinC_C"/>
</dbReference>
<comment type="subunit">
    <text evidence="6">Interacts with MinD and FtsZ.</text>
</comment>
<evidence type="ECO:0000313" key="10">
    <source>
        <dbReference type="Proteomes" id="UP000000639"/>
    </source>
</evidence>
<keyword evidence="10" id="KW-1185">Reference proteome</keyword>
<dbReference type="OrthoDB" id="9794530at2"/>
<dbReference type="Gene3D" id="2.160.20.70">
    <property type="match status" value="1"/>
</dbReference>
<comment type="similarity">
    <text evidence="1 6">Belongs to the MinC family.</text>
</comment>
<evidence type="ECO:0000256" key="4">
    <source>
        <dbReference type="ARBA" id="ARBA00023306"/>
    </source>
</evidence>
<dbReference type="Proteomes" id="UP000000639">
    <property type="component" value="Chromosome"/>
</dbReference>
<dbReference type="GO" id="GO:0000917">
    <property type="term" value="P:division septum assembly"/>
    <property type="evidence" value="ECO:0007669"/>
    <property type="project" value="UniProtKB-KW"/>
</dbReference>
<feature type="domain" description="Septum formation inhibitor MinC C-terminal" evidence="7">
    <location>
        <begin position="127"/>
        <end position="227"/>
    </location>
</feature>
<protein>
    <recommendedName>
        <fullName evidence="6">Probable septum site-determining protein MinC</fullName>
    </recommendedName>
</protein>
<dbReference type="Pfam" id="PF03775">
    <property type="entry name" value="MinC_C"/>
    <property type="match status" value="1"/>
</dbReference>
<evidence type="ECO:0000313" key="9">
    <source>
        <dbReference type="EMBL" id="ABM02916.1"/>
    </source>
</evidence>
<reference evidence="9 10" key="1">
    <citation type="submission" date="2007-01" db="EMBL/GenBank/DDBJ databases">
        <title>Complete sequence of Psychromonas ingrahamii 37.</title>
        <authorList>
            <consortium name="US DOE Joint Genome Institute"/>
            <person name="Copeland A."/>
            <person name="Lucas S."/>
            <person name="Lapidus A."/>
            <person name="Barry K."/>
            <person name="Detter J.C."/>
            <person name="Glavina del Rio T."/>
            <person name="Hammon N."/>
            <person name="Israni S."/>
            <person name="Dalin E."/>
            <person name="Tice H."/>
            <person name="Pitluck S."/>
            <person name="Thompson L.S."/>
            <person name="Brettin T."/>
            <person name="Bruce D."/>
            <person name="Han C."/>
            <person name="Tapia R."/>
            <person name="Schmutz J."/>
            <person name="Larimer F."/>
            <person name="Land M."/>
            <person name="Hauser L."/>
            <person name="Kyrpides N."/>
            <person name="Ivanova N."/>
            <person name="Staley J."/>
            <person name="Richardson P."/>
        </authorList>
    </citation>
    <scope>NUCLEOTIDE SEQUENCE [LARGE SCALE GENOMIC DNA]</scope>
    <source>
        <strain evidence="9 10">37</strain>
    </source>
</reference>
<evidence type="ECO:0000256" key="6">
    <source>
        <dbReference type="HAMAP-Rule" id="MF_00267"/>
    </source>
</evidence>
<dbReference type="InterPro" id="IPR007874">
    <property type="entry name" value="MinC_N"/>
</dbReference>
<comment type="function">
    <text evidence="5 6">Cell division inhibitor that blocks the formation of polar Z ring septums. Rapidly oscillates between the poles of the cell to destabilize FtsZ filaments that have formed before they mature into polar Z rings. Prevents FtsZ polymerization.</text>
</comment>
<evidence type="ECO:0000259" key="7">
    <source>
        <dbReference type="Pfam" id="PF03775"/>
    </source>
</evidence>
<organism evidence="9 10">
    <name type="scientific">Psychromonas ingrahamii (strain DSM 17664 / CCUG 51855 / 37)</name>
    <dbReference type="NCBI Taxonomy" id="357804"/>
    <lineage>
        <taxon>Bacteria</taxon>
        <taxon>Pseudomonadati</taxon>
        <taxon>Pseudomonadota</taxon>
        <taxon>Gammaproteobacteria</taxon>
        <taxon>Alteromonadales</taxon>
        <taxon>Psychromonadaceae</taxon>
        <taxon>Psychromonas</taxon>
    </lineage>
</organism>
<evidence type="ECO:0000259" key="8">
    <source>
        <dbReference type="Pfam" id="PF05209"/>
    </source>
</evidence>
<dbReference type="Pfam" id="PF05209">
    <property type="entry name" value="MinC_N"/>
    <property type="match status" value="1"/>
</dbReference>
<dbReference type="RefSeq" id="WP_011769479.1">
    <property type="nucleotide sequence ID" value="NC_008709.1"/>
</dbReference>
<gene>
    <name evidence="6" type="primary">minC</name>
    <name evidence="9" type="ordered locus">Ping_1077</name>
</gene>
<proteinExistence type="inferred from homology"/>
<dbReference type="AlphaFoldDB" id="A1STV1"/>
<evidence type="ECO:0000256" key="2">
    <source>
        <dbReference type="ARBA" id="ARBA00022618"/>
    </source>
</evidence>
<evidence type="ECO:0000256" key="1">
    <source>
        <dbReference type="ARBA" id="ARBA00006291"/>
    </source>
</evidence>
<dbReference type="GO" id="GO:0000902">
    <property type="term" value="P:cell morphogenesis"/>
    <property type="evidence" value="ECO:0007669"/>
    <property type="project" value="InterPro"/>
</dbReference>
<dbReference type="NCBIfam" id="TIGR01222">
    <property type="entry name" value="minC"/>
    <property type="match status" value="1"/>
</dbReference>
<dbReference type="InterPro" id="IPR036145">
    <property type="entry name" value="MinC_C_sf"/>
</dbReference>
<dbReference type="Gene3D" id="3.30.70.260">
    <property type="match status" value="1"/>
</dbReference>
<dbReference type="GO" id="GO:0051302">
    <property type="term" value="P:regulation of cell division"/>
    <property type="evidence" value="ECO:0007669"/>
    <property type="project" value="InterPro"/>
</dbReference>
<feature type="domain" description="Septum formation inhibitor MinC N-terminal" evidence="8">
    <location>
        <begin position="2"/>
        <end position="70"/>
    </location>
</feature>
<dbReference type="KEGG" id="pin:Ping_1077"/>
<dbReference type="PANTHER" id="PTHR34108:SF1">
    <property type="entry name" value="SEPTUM SITE-DETERMINING PROTEIN MINC"/>
    <property type="match status" value="1"/>
</dbReference>
<evidence type="ECO:0000256" key="5">
    <source>
        <dbReference type="ARBA" id="ARBA00025606"/>
    </source>
</evidence>
<dbReference type="PANTHER" id="PTHR34108">
    <property type="entry name" value="SEPTUM SITE-DETERMINING PROTEIN MINC"/>
    <property type="match status" value="1"/>
</dbReference>
<keyword evidence="4 6" id="KW-0131">Cell cycle</keyword>
<keyword evidence="3 6" id="KW-0717">Septation</keyword>